<protein>
    <recommendedName>
        <fullName evidence="3">Haloacid dehalogenase-like hydrolase</fullName>
    </recommendedName>
</protein>
<gene>
    <name evidence="1" type="ORF">SAMN02910314_01430</name>
</gene>
<evidence type="ECO:0000313" key="2">
    <source>
        <dbReference type="Proteomes" id="UP000182975"/>
    </source>
</evidence>
<dbReference type="EMBL" id="FOEC01000009">
    <property type="protein sequence ID" value="SEO86762.1"/>
    <property type="molecule type" value="Genomic_DNA"/>
</dbReference>
<evidence type="ECO:0008006" key="3">
    <source>
        <dbReference type="Google" id="ProtNLM"/>
    </source>
</evidence>
<dbReference type="Gene3D" id="1.20.1440.320">
    <property type="match status" value="1"/>
</dbReference>
<keyword evidence="2" id="KW-1185">Reference proteome</keyword>
<dbReference type="Proteomes" id="UP000182975">
    <property type="component" value="Unassembled WGS sequence"/>
</dbReference>
<dbReference type="InterPro" id="IPR036412">
    <property type="entry name" value="HAD-like_sf"/>
</dbReference>
<evidence type="ECO:0000313" key="1">
    <source>
        <dbReference type="EMBL" id="SEO86762.1"/>
    </source>
</evidence>
<dbReference type="Gene3D" id="3.40.50.1000">
    <property type="entry name" value="HAD superfamily/HAD-like"/>
    <property type="match status" value="1"/>
</dbReference>
<name>A0A1H8T757_9ACTN</name>
<dbReference type="RefSeq" id="WP_156501499.1">
    <property type="nucleotide sequence ID" value="NZ_CP011402.1"/>
</dbReference>
<reference evidence="2" key="1">
    <citation type="submission" date="2016-10" db="EMBL/GenBank/DDBJ databases">
        <authorList>
            <person name="Varghese N."/>
        </authorList>
    </citation>
    <scope>NUCLEOTIDE SEQUENCE [LARGE SCALE GENOMIC DNA]</scope>
    <source>
        <strain evidence="2">DSM 21843</strain>
    </source>
</reference>
<dbReference type="STRING" id="79604.AAY81_05570"/>
<organism evidence="1 2">
    <name type="scientific">Denitrobacterium detoxificans</name>
    <dbReference type="NCBI Taxonomy" id="79604"/>
    <lineage>
        <taxon>Bacteria</taxon>
        <taxon>Bacillati</taxon>
        <taxon>Actinomycetota</taxon>
        <taxon>Coriobacteriia</taxon>
        <taxon>Eggerthellales</taxon>
        <taxon>Eggerthellaceae</taxon>
        <taxon>Denitrobacterium</taxon>
    </lineage>
</organism>
<dbReference type="SUPFAM" id="SSF56784">
    <property type="entry name" value="HAD-like"/>
    <property type="match status" value="1"/>
</dbReference>
<dbReference type="InterPro" id="IPR023214">
    <property type="entry name" value="HAD_sf"/>
</dbReference>
<proteinExistence type="predicted"/>
<accession>A0A1H8T757</accession>
<dbReference type="AlphaFoldDB" id="A0A1H8T757"/>
<sequence length="503" mass="54876">MIVLACASGAVACSGQGSSGGGTPSEMESADVKTLYVSGTSFAPATEAAINDFIATYGKDSPDWNESAYVVCDFDNTTAIFDITYQCNAYQIQTMAFAVDPAGLRAALSSEINPEADDNNLWLDDIENAYQYLWTIYGPFTSSGLDEEAQKAIQADPEWMEFAAKMKAFYEHVEDTIDDPTACAWVLNWYSGMSEQEVYNLYMRSCETYRDVDTVDVVWESPASIASEVGVASSEFPLGVSVTEDVREMLKAYSDNGIDVWICSASHADGVRAAVDAYGLSESVHGIIGMTQKLSDGIYVPAYDWDEGYAWLNSGNGTWEKTDMAIHALPSREGKVQAIENTLVPLYGAGPLAGFMDSSGDYNFCTEFDSMKMVICYNRANRKITEGAGIVAAVAVYQQDVLNYDLASANAAGDTYYLLQGRDENGKRTLRPSDETVRLGSSEPKLFANEDNDALLSYIEAHGMTTAQVFGTFSVRCDASDPNNKLGVTYGYLDEYSGYHSHR</sequence>
<dbReference type="CDD" id="cd01427">
    <property type="entry name" value="HAD_like"/>
    <property type="match status" value="1"/>
</dbReference>